<evidence type="ECO:0000256" key="7">
    <source>
        <dbReference type="ARBA" id="ARBA00022723"/>
    </source>
</evidence>
<feature type="compositionally biased region" description="Polar residues" evidence="14">
    <location>
        <begin position="607"/>
        <end position="617"/>
    </location>
</feature>
<feature type="compositionally biased region" description="Low complexity" evidence="14">
    <location>
        <begin position="246"/>
        <end position="260"/>
    </location>
</feature>
<feature type="region of interest" description="Disordered" evidence="14">
    <location>
        <begin position="451"/>
        <end position="488"/>
    </location>
</feature>
<evidence type="ECO:0000256" key="1">
    <source>
        <dbReference type="ARBA" id="ARBA00001947"/>
    </source>
</evidence>
<name>A0A8H3YFD8_9TREE</name>
<feature type="compositionally biased region" description="Low complexity" evidence="14">
    <location>
        <begin position="793"/>
        <end position="809"/>
    </location>
</feature>
<feature type="compositionally biased region" description="Low complexity" evidence="14">
    <location>
        <begin position="1409"/>
        <end position="1421"/>
    </location>
</feature>
<evidence type="ECO:0000256" key="4">
    <source>
        <dbReference type="ARBA" id="ARBA00012656"/>
    </source>
</evidence>
<feature type="compositionally biased region" description="Acidic residues" evidence="14">
    <location>
        <begin position="623"/>
        <end position="632"/>
    </location>
</feature>
<feature type="compositionally biased region" description="Low complexity" evidence="14">
    <location>
        <begin position="314"/>
        <end position="328"/>
    </location>
</feature>
<evidence type="ECO:0000256" key="3">
    <source>
        <dbReference type="ARBA" id="ARBA00011355"/>
    </source>
</evidence>
<comment type="caution">
    <text evidence="16">The sequence shown here is derived from an EMBL/GenBank/DDBJ whole genome shotgun (WGS) entry which is preliminary data.</text>
</comment>
<feature type="compositionally biased region" description="Basic and acidic residues" evidence="14">
    <location>
        <begin position="124"/>
        <end position="133"/>
    </location>
</feature>
<sequence length="1421" mass="151693">MASFLYGEQEEPFQAQQSPSPPSSPTNPYEKSLARYRSNSSSAGSRRTPYTASSTATGLARQPSFGAAGQAVGVSSPQTGLFRKRTNSTGPRPDASIVQTSPLVSTRNVAQEPASLSEDVFDGTTKHETFDIPERDEESPAPPPVWERRKSMIVRAEEREREQRIQRELQAYQAEQNSQRKAQEEADAIAKSGKGLFRRPKSKSGLDKPASVAEGTPARGSKEMNPNLKIPITSSRRRPHSMLQMTSSSGNSNQSGSHTSATGDADLNGRLPSHDGFGAQINPHSSEDLDSPLPMPNAAFLNGGYSSPGHSRRSSSSSLRGSPSRRTSAYGSPLGLTGEGLTMSLSPIPAVPDQSNPTRLATERPLDTVRQMSMRTERNPDQISSGATTPRDHGSYNNGIRRSKVPPPAGVILDESIWPSAPVMMAEPVALAKSLRSRSNVSLVSLGKSNKTFSRSTPNSPMVKGKQSADMLSPVSSRSTMGRSSAYGSPVATTREYMIPISQREGGYAIAATMQSGTGSGYASRTGSVDFGRSTGYNRYSVDSGMDEYGMYHRGHNASRPSLPGQSTSTSTTSLYQPEYQAPPSAFPAHMSAEQKATVIPGAGLSKTPSPLSTATNPAVEAESGETPELDDIGLQMRTRQSSAVTPNRASTPMTSSVGRGKQGNQPSTPVDTTPTKPTAPAIVAAPETATPVKKSKKEVAREAKEAKDRRKAEEKQKAIEASRAKAEAAREKKKREDAERAKKEAEKKAAKLRAKQEKELAKSNKKLASKGKPAPSALVMPATPLKGRTKDLSAATPTSLPTTPATPAEPVRLLDMVSSSGQTLDVRDKPLPLSTQAILASVSKEQHDRSQTIPNGMQTPQRKVPPSATAQSPAISSVKSKRSLFGTLRKKFGSSPAPVASSRGNNVNRDRQATSVPGNSGIAPMLSIPSTKAVDQNSSTSGAVSSADAVVETPEGATTDPINVDISPQSLSGELTSSALATDSTMRLAATAPLTGESTQPGVHATSDHLAASMSSAGQSDSMLSKGFATETETAANPDDAATMISKAKQGGLNVDLHVKYIQDLDTKTDELAYHMTEHLRLNGVYWGLVALCLLNRPEALNREDMIKYVLSCWDEEAGAFGAHPRHDGHILATLSAIQILAIQDALDLLHRERIVHFITSLIDPVTGAVAGDRWGEQDTRFSYIAVSILSLIGRLDVLDSALEGRARDLLVGHIARCRNFDGGFGATEGSESHGGQIFVCVAALAILDRLDLVDTPALAWWISERQLPNGGLNGRPEKLEDVCYSWWNLSALSILGKLHWINRDQLINFILKSQDLENGGIADRPGDWVDVFHTNFGLAGLSLLGYAGLRDIDPVYCMPVTVIERLGLKKRYQALPMDGIFNQSENTLVEGDRTDSSIPALAPPLPLLTAGGAAESHEP</sequence>
<protein>
    <recommendedName>
        <fullName evidence="13">Geranylgeranyl transferase type-2 subunit beta</fullName>
        <ecNumber evidence="4">2.5.1.60</ecNumber>
    </recommendedName>
    <alternativeName>
        <fullName evidence="10">Geranylgeranyl transferase type II subunit beta</fullName>
    </alternativeName>
    <alternativeName>
        <fullName evidence="11">Type II protein geranyl-geranyltransferase subunit beta</fullName>
    </alternativeName>
</protein>
<feature type="compositionally biased region" description="Polar residues" evidence="14">
    <location>
        <begin position="474"/>
        <end position="487"/>
    </location>
</feature>
<dbReference type="GO" id="GO:0005968">
    <property type="term" value="C:Rab-protein geranylgeranyltransferase complex"/>
    <property type="evidence" value="ECO:0007669"/>
    <property type="project" value="TreeGrafter"/>
</dbReference>
<keyword evidence="6" id="KW-0808">Transferase</keyword>
<gene>
    <name evidence="16" type="ORF">NliqN6_3590</name>
</gene>
<feature type="compositionally biased region" description="Polar residues" evidence="14">
    <location>
        <begin position="37"/>
        <end position="57"/>
    </location>
</feature>
<dbReference type="Gene3D" id="1.50.10.20">
    <property type="match status" value="1"/>
</dbReference>
<accession>A0A8H3YFD8</accession>
<dbReference type="GO" id="GO:0046872">
    <property type="term" value="F:metal ion binding"/>
    <property type="evidence" value="ECO:0007669"/>
    <property type="project" value="UniProtKB-KW"/>
</dbReference>
<evidence type="ECO:0000256" key="11">
    <source>
        <dbReference type="ARBA" id="ARBA00032766"/>
    </source>
</evidence>
<dbReference type="EC" id="2.5.1.60" evidence="4"/>
<feature type="compositionally biased region" description="Polar residues" evidence="14">
    <location>
        <begin position="903"/>
        <end position="919"/>
    </location>
</feature>
<dbReference type="InterPro" id="IPR045089">
    <property type="entry name" value="PGGT1B-like"/>
</dbReference>
<feature type="compositionally biased region" description="Basic and acidic residues" evidence="14">
    <location>
        <begin position="698"/>
        <end position="763"/>
    </location>
</feature>
<evidence type="ECO:0000256" key="13">
    <source>
        <dbReference type="ARBA" id="ARBA00069127"/>
    </source>
</evidence>
<dbReference type="Proteomes" id="UP000620104">
    <property type="component" value="Unassembled WGS sequence"/>
</dbReference>
<feature type="region of interest" description="Disordered" evidence="14">
    <location>
        <begin position="1"/>
        <end position="403"/>
    </location>
</feature>
<keyword evidence="5" id="KW-0637">Prenyltransferase</keyword>
<dbReference type="GO" id="GO:0004663">
    <property type="term" value="F:Rab geranylgeranyltransferase activity"/>
    <property type="evidence" value="ECO:0007669"/>
    <property type="project" value="UniProtKB-EC"/>
</dbReference>
<evidence type="ECO:0000256" key="9">
    <source>
        <dbReference type="ARBA" id="ARBA00022833"/>
    </source>
</evidence>
<comment type="subunit">
    <text evidence="3">Heterodimer of an alpha and a beta subunit.</text>
</comment>
<dbReference type="EMBL" id="BLZA01000021">
    <property type="protein sequence ID" value="GHJ87188.1"/>
    <property type="molecule type" value="Genomic_DNA"/>
</dbReference>
<feature type="domain" description="Prenyltransferase alpha-alpha toroid" evidence="15">
    <location>
        <begin position="1054"/>
        <end position="1360"/>
    </location>
</feature>
<keyword evidence="8" id="KW-0677">Repeat</keyword>
<evidence type="ECO:0000256" key="12">
    <source>
        <dbReference type="ARBA" id="ARBA00047658"/>
    </source>
</evidence>
<dbReference type="CDD" id="cd02894">
    <property type="entry name" value="GGTase-II"/>
    <property type="match status" value="1"/>
</dbReference>
<evidence type="ECO:0000256" key="14">
    <source>
        <dbReference type="SAM" id="MobiDB-lite"/>
    </source>
</evidence>
<evidence type="ECO:0000256" key="2">
    <source>
        <dbReference type="ARBA" id="ARBA00010497"/>
    </source>
</evidence>
<evidence type="ECO:0000256" key="10">
    <source>
        <dbReference type="ARBA" id="ARBA00030816"/>
    </source>
</evidence>
<feature type="compositionally biased region" description="Basic and acidic residues" evidence="14">
    <location>
        <begin position="146"/>
        <end position="167"/>
    </location>
</feature>
<evidence type="ECO:0000259" key="15">
    <source>
        <dbReference type="Pfam" id="PF00432"/>
    </source>
</evidence>
<comment type="cofactor">
    <cofactor evidence="1">
        <name>Zn(2+)</name>
        <dbReference type="ChEBI" id="CHEBI:29105"/>
    </cofactor>
</comment>
<keyword evidence="9" id="KW-0862">Zinc</keyword>
<dbReference type="PANTHER" id="PTHR11774:SF11">
    <property type="entry name" value="GERANYLGERANYL TRANSFERASE TYPE-2 SUBUNIT BETA"/>
    <property type="match status" value="1"/>
</dbReference>
<keyword evidence="17" id="KW-1185">Reference proteome</keyword>
<evidence type="ECO:0000313" key="16">
    <source>
        <dbReference type="EMBL" id="GHJ87188.1"/>
    </source>
</evidence>
<feature type="compositionally biased region" description="Polar residues" evidence="14">
    <location>
        <begin position="869"/>
        <end position="879"/>
    </location>
</feature>
<dbReference type="PANTHER" id="PTHR11774">
    <property type="entry name" value="GERANYLGERANYL TRANSFERASE TYPE BETA SUBUNIT"/>
    <property type="match status" value="1"/>
</dbReference>
<feature type="compositionally biased region" description="Polar residues" evidence="14">
    <location>
        <begin position="638"/>
        <end position="677"/>
    </location>
</feature>
<dbReference type="InterPro" id="IPR001330">
    <property type="entry name" value="Prenyltrans"/>
</dbReference>
<reference evidence="16" key="1">
    <citation type="submission" date="2020-07" db="EMBL/GenBank/DDBJ databases">
        <title>Draft Genome Sequence of a Deep-Sea Yeast, Naganishia (Cryptococcus) liquefaciens strain N6.</title>
        <authorList>
            <person name="Han Y.W."/>
            <person name="Kajitani R."/>
            <person name="Morimoto H."/>
            <person name="Parhat M."/>
            <person name="Tsubouchi H."/>
            <person name="Bakenova O."/>
            <person name="Ogata M."/>
            <person name="Argunhan B."/>
            <person name="Aoki R."/>
            <person name="Kajiwara S."/>
            <person name="Itoh T."/>
            <person name="Iwasaki H."/>
        </authorList>
    </citation>
    <scope>NUCLEOTIDE SEQUENCE</scope>
    <source>
        <strain evidence="16">N6</strain>
    </source>
</reference>
<feature type="compositionally biased region" description="Polar residues" evidence="14">
    <location>
        <begin position="852"/>
        <end position="862"/>
    </location>
</feature>
<feature type="compositionally biased region" description="Polar residues" evidence="14">
    <location>
        <begin position="451"/>
        <end position="460"/>
    </location>
</feature>
<proteinExistence type="inferred from homology"/>
<dbReference type="InterPro" id="IPR008930">
    <property type="entry name" value="Terpenoid_cyclase/PrenylTrfase"/>
</dbReference>
<comment type="catalytic activity">
    <reaction evidence="12">
        <text>geranylgeranyl diphosphate + L-cysteinyl-[protein] = S-geranylgeranyl-L-cysteinyl-[protein] + diphosphate</text>
        <dbReference type="Rhea" id="RHEA:21240"/>
        <dbReference type="Rhea" id="RHEA-COMP:10131"/>
        <dbReference type="Rhea" id="RHEA-COMP:11537"/>
        <dbReference type="ChEBI" id="CHEBI:29950"/>
        <dbReference type="ChEBI" id="CHEBI:33019"/>
        <dbReference type="ChEBI" id="CHEBI:57533"/>
        <dbReference type="ChEBI" id="CHEBI:86021"/>
        <dbReference type="EC" id="2.5.1.60"/>
    </reaction>
</comment>
<feature type="region of interest" description="Disordered" evidence="14">
    <location>
        <begin position="1394"/>
        <end position="1421"/>
    </location>
</feature>
<dbReference type="GO" id="GO:0072657">
    <property type="term" value="P:protein localization to membrane"/>
    <property type="evidence" value="ECO:0007669"/>
    <property type="project" value="UniProtKB-ARBA"/>
</dbReference>
<feature type="region of interest" description="Disordered" evidence="14">
    <location>
        <begin position="551"/>
        <end position="585"/>
    </location>
</feature>
<keyword evidence="7" id="KW-0479">Metal-binding</keyword>
<evidence type="ECO:0000256" key="5">
    <source>
        <dbReference type="ARBA" id="ARBA00022602"/>
    </source>
</evidence>
<dbReference type="Pfam" id="PF00432">
    <property type="entry name" value="Prenyltrans"/>
    <property type="match status" value="1"/>
</dbReference>
<dbReference type="SUPFAM" id="SSF48239">
    <property type="entry name" value="Terpenoid cyclases/Protein prenyltransferases"/>
    <property type="match status" value="1"/>
</dbReference>
<dbReference type="OrthoDB" id="5428259at2759"/>
<comment type="similarity">
    <text evidence="2">Belongs to the protein prenyltransferase subunit beta family.</text>
</comment>
<dbReference type="FunFam" id="1.50.10.20:FF:000012">
    <property type="entry name" value="Geranylgeranyl transferase type-2 subunit beta"/>
    <property type="match status" value="1"/>
</dbReference>
<feature type="compositionally biased region" description="Polar residues" evidence="14">
    <location>
        <begin position="97"/>
        <end position="109"/>
    </location>
</feature>
<evidence type="ECO:0000313" key="17">
    <source>
        <dbReference type="Proteomes" id="UP000620104"/>
    </source>
</evidence>
<evidence type="ECO:0000256" key="8">
    <source>
        <dbReference type="ARBA" id="ARBA00022737"/>
    </source>
</evidence>
<feature type="region of interest" description="Disordered" evidence="14">
    <location>
        <begin position="602"/>
        <end position="924"/>
    </location>
</feature>
<dbReference type="InterPro" id="IPR026873">
    <property type="entry name" value="Ptb1"/>
</dbReference>
<evidence type="ECO:0000256" key="6">
    <source>
        <dbReference type="ARBA" id="ARBA00022679"/>
    </source>
</evidence>
<organism evidence="16 17">
    <name type="scientific">Naganishia liquefaciens</name>
    <dbReference type="NCBI Taxonomy" id="104408"/>
    <lineage>
        <taxon>Eukaryota</taxon>
        <taxon>Fungi</taxon>
        <taxon>Dikarya</taxon>
        <taxon>Basidiomycota</taxon>
        <taxon>Agaricomycotina</taxon>
        <taxon>Tremellomycetes</taxon>
        <taxon>Filobasidiales</taxon>
        <taxon>Filobasidiaceae</taxon>
        <taxon>Naganishia</taxon>
    </lineage>
</organism>